<accession>A0ACB0K0D1</accession>
<evidence type="ECO:0000313" key="2">
    <source>
        <dbReference type="Proteomes" id="UP001177021"/>
    </source>
</evidence>
<dbReference type="EMBL" id="CASHSV030000109">
    <property type="protein sequence ID" value="CAJ2649559.1"/>
    <property type="molecule type" value="Genomic_DNA"/>
</dbReference>
<proteinExistence type="predicted"/>
<reference evidence="1" key="1">
    <citation type="submission" date="2023-10" db="EMBL/GenBank/DDBJ databases">
        <authorList>
            <person name="Rodriguez Cubillos JULIANA M."/>
            <person name="De Vega J."/>
        </authorList>
    </citation>
    <scope>NUCLEOTIDE SEQUENCE</scope>
</reference>
<sequence length="50" mass="5939">MLLQFSPNIDDLKDLSHCTETSFKTLENKHKPLVLKDLRKIWDKYNPNLP</sequence>
<evidence type="ECO:0000313" key="1">
    <source>
        <dbReference type="EMBL" id="CAJ2649559.1"/>
    </source>
</evidence>
<comment type="caution">
    <text evidence="1">The sequence shown here is derived from an EMBL/GenBank/DDBJ whole genome shotgun (WGS) entry which is preliminary data.</text>
</comment>
<dbReference type="Proteomes" id="UP001177021">
    <property type="component" value="Unassembled WGS sequence"/>
</dbReference>
<gene>
    <name evidence="1" type="ORF">MILVUS5_LOCUS17634</name>
</gene>
<keyword evidence="2" id="KW-1185">Reference proteome</keyword>
<organism evidence="1 2">
    <name type="scientific">Trifolium pratense</name>
    <name type="common">Red clover</name>
    <dbReference type="NCBI Taxonomy" id="57577"/>
    <lineage>
        <taxon>Eukaryota</taxon>
        <taxon>Viridiplantae</taxon>
        <taxon>Streptophyta</taxon>
        <taxon>Embryophyta</taxon>
        <taxon>Tracheophyta</taxon>
        <taxon>Spermatophyta</taxon>
        <taxon>Magnoliopsida</taxon>
        <taxon>eudicotyledons</taxon>
        <taxon>Gunneridae</taxon>
        <taxon>Pentapetalae</taxon>
        <taxon>rosids</taxon>
        <taxon>fabids</taxon>
        <taxon>Fabales</taxon>
        <taxon>Fabaceae</taxon>
        <taxon>Papilionoideae</taxon>
        <taxon>50 kb inversion clade</taxon>
        <taxon>NPAAA clade</taxon>
        <taxon>Hologalegina</taxon>
        <taxon>IRL clade</taxon>
        <taxon>Trifolieae</taxon>
        <taxon>Trifolium</taxon>
    </lineage>
</organism>
<protein>
    <submittedName>
        <fullName evidence="1">Uncharacterized protein</fullName>
    </submittedName>
</protein>
<name>A0ACB0K0D1_TRIPR</name>